<comment type="function">
    <text evidence="1 16">Catalyzes the ATP dependent decarboxylation of (R)-5-diphosphomevalonate to form isopentenyl diphosphate (IPP). Functions in the mevalonate (MVA) pathway leading to isopentenyl diphosphate (IPP), a key precursor for the biosynthesis of isoprenoids and sterol synthesis.</text>
</comment>
<evidence type="ECO:0000256" key="12">
    <source>
        <dbReference type="ARBA" id="ARBA00023221"/>
    </source>
</evidence>
<keyword evidence="6 15" id="KW-0547">Nucleotide-binding</keyword>
<protein>
    <recommendedName>
        <fullName evidence="4 15">Diphosphomevalonate decarboxylase</fullName>
        <ecNumber evidence="3 15">4.1.1.33</ecNumber>
    </recommendedName>
</protein>
<evidence type="ECO:0000259" key="17">
    <source>
        <dbReference type="Pfam" id="PF18376"/>
    </source>
</evidence>
<dbReference type="InterPro" id="IPR029765">
    <property type="entry name" value="Mev_diP_decarb"/>
</dbReference>
<comment type="caution">
    <text evidence="19">The sequence shown here is derived from an EMBL/GenBank/DDBJ whole genome shotgun (WGS) entry which is preliminary data.</text>
</comment>
<dbReference type="GO" id="GO:0004163">
    <property type="term" value="F:diphosphomevalonate decarboxylase activity"/>
    <property type="evidence" value="ECO:0007669"/>
    <property type="project" value="UniProtKB-UniRule"/>
</dbReference>
<evidence type="ECO:0000256" key="6">
    <source>
        <dbReference type="ARBA" id="ARBA00022741"/>
    </source>
</evidence>
<evidence type="ECO:0000313" key="20">
    <source>
        <dbReference type="Proteomes" id="UP000499080"/>
    </source>
</evidence>
<evidence type="ECO:0000256" key="16">
    <source>
        <dbReference type="RuleBase" id="RU363086"/>
    </source>
</evidence>
<dbReference type="AlphaFoldDB" id="A0A4Y2L4D7"/>
<proteinExistence type="inferred from homology"/>
<feature type="domain" description="Mvd1 C-terminal" evidence="17">
    <location>
        <begin position="183"/>
        <end position="368"/>
    </location>
</feature>
<sequence>MITHMFTAVAPVNIAVIKYWGKKDEKLILPINDSVSITLSKKEMCAKTTVACSEHFECDRMWLNGKEQDIQAPRLQNCITELKKRARNVKVLNLHLHICSENNFPTAAGLASSAAGFACLVKALSALYDVEGDLSQIARQGSGSASRSMYGGFVQWVAGTQADGSDSVARLIAPREHWPEMRALILVVNAGKKEIGSTKGMQQSVLTSSLLPYRVSNIVPERVEAIKKAILQKDFQTFAEITMKESNQFHAICLDTFPPIQYMNSTSFKIIHLVHVYNEFYGENKVAYTFDAGPNACLYLLEKDVPEVISIIKTVFPPSNNGAELIKGLDTPDVSISQVLLDSLHMTPEPGAIQYVINTQIGSGPAIIQETGQHLLDGKGLPLSK</sequence>
<dbReference type="GO" id="GO:0005829">
    <property type="term" value="C:cytosol"/>
    <property type="evidence" value="ECO:0007669"/>
    <property type="project" value="InterPro"/>
</dbReference>
<evidence type="ECO:0000256" key="13">
    <source>
        <dbReference type="ARBA" id="ARBA00023239"/>
    </source>
</evidence>
<dbReference type="Proteomes" id="UP000499080">
    <property type="component" value="Unassembled WGS sequence"/>
</dbReference>
<accession>A0A4Y2L4D7</accession>
<dbReference type="GO" id="GO:0005524">
    <property type="term" value="F:ATP binding"/>
    <property type="evidence" value="ECO:0007669"/>
    <property type="project" value="UniProtKB-UniRule"/>
</dbReference>
<dbReference type="FunFam" id="3.30.230.10:FF:000080">
    <property type="entry name" value="Diphosphomevalonate decarboxylase"/>
    <property type="match status" value="1"/>
</dbReference>
<name>A0A4Y2L4D7_ARAVE</name>
<dbReference type="InterPro" id="IPR014721">
    <property type="entry name" value="Ribsml_uS5_D2-typ_fold_subgr"/>
</dbReference>
<dbReference type="Gene3D" id="3.30.70.890">
    <property type="entry name" value="GHMP kinase, C-terminal domain"/>
    <property type="match status" value="1"/>
</dbReference>
<gene>
    <name evidence="19" type="primary">Mvd</name>
    <name evidence="19" type="ORF">AVEN_253800_1</name>
</gene>
<evidence type="ECO:0000256" key="10">
    <source>
        <dbReference type="ARBA" id="ARBA00023098"/>
    </source>
</evidence>
<evidence type="ECO:0000256" key="9">
    <source>
        <dbReference type="ARBA" id="ARBA00023011"/>
    </source>
</evidence>
<dbReference type="InterPro" id="IPR036554">
    <property type="entry name" value="GHMP_kinase_C_sf"/>
</dbReference>
<keyword evidence="7 15" id="KW-0067">ATP-binding</keyword>
<keyword evidence="16" id="KW-0153">Cholesterol metabolism</keyword>
<dbReference type="GO" id="GO:0019287">
    <property type="term" value="P:isopentenyl diphosphate biosynthetic process, mevalonate pathway"/>
    <property type="evidence" value="ECO:0007669"/>
    <property type="project" value="UniProtKB-UniRule"/>
</dbReference>
<dbReference type="Pfam" id="PF18376">
    <property type="entry name" value="MDD_C"/>
    <property type="match status" value="1"/>
</dbReference>
<keyword evidence="16" id="KW-0152">Cholesterol biosynthesis</keyword>
<keyword evidence="9 16" id="KW-0756">Sterol biosynthesis</keyword>
<dbReference type="OrthoDB" id="10253702at2759"/>
<dbReference type="EC" id="4.1.1.33" evidence="3 15"/>
<dbReference type="PANTHER" id="PTHR10977:SF3">
    <property type="entry name" value="DIPHOSPHOMEVALONATE DECARBOXYLASE"/>
    <property type="match status" value="1"/>
</dbReference>
<evidence type="ECO:0000256" key="14">
    <source>
        <dbReference type="ARBA" id="ARBA00048154"/>
    </source>
</evidence>
<dbReference type="Pfam" id="PF22700">
    <property type="entry name" value="MVD-like_N"/>
    <property type="match status" value="1"/>
</dbReference>
<dbReference type="InterPro" id="IPR005935">
    <property type="entry name" value="Mev_decarb"/>
</dbReference>
<dbReference type="InterPro" id="IPR020568">
    <property type="entry name" value="Ribosomal_Su5_D2-typ_SF"/>
</dbReference>
<keyword evidence="12 16" id="KW-0753">Steroid metabolism</keyword>
<dbReference type="SUPFAM" id="SSF54211">
    <property type="entry name" value="Ribosomal protein S5 domain 2-like"/>
    <property type="match status" value="1"/>
</dbReference>
<dbReference type="EMBL" id="BGPR01005353">
    <property type="protein sequence ID" value="GBN09424.1"/>
    <property type="molecule type" value="Genomic_DNA"/>
</dbReference>
<dbReference type="PANTHER" id="PTHR10977">
    <property type="entry name" value="DIPHOSPHOMEVALONATE DECARBOXYLASE"/>
    <property type="match status" value="1"/>
</dbReference>
<comment type="similarity">
    <text evidence="2 15 16">Belongs to the diphosphomevalonate decarboxylase family.</text>
</comment>
<keyword evidence="13 15" id="KW-0456">Lyase</keyword>
<dbReference type="SUPFAM" id="SSF55060">
    <property type="entry name" value="GHMP Kinase, C-terminal domain"/>
    <property type="match status" value="1"/>
</dbReference>
<keyword evidence="8 16" id="KW-0752">Steroid biosynthesis</keyword>
<evidence type="ECO:0000256" key="8">
    <source>
        <dbReference type="ARBA" id="ARBA00022955"/>
    </source>
</evidence>
<evidence type="ECO:0000259" key="18">
    <source>
        <dbReference type="Pfam" id="PF22700"/>
    </source>
</evidence>
<evidence type="ECO:0000256" key="5">
    <source>
        <dbReference type="ARBA" id="ARBA00022516"/>
    </source>
</evidence>
<dbReference type="UniPathway" id="UPA00063"/>
<organism evidence="19 20">
    <name type="scientific">Araneus ventricosus</name>
    <name type="common">Orbweaver spider</name>
    <name type="synonym">Epeira ventricosa</name>
    <dbReference type="NCBI Taxonomy" id="182803"/>
    <lineage>
        <taxon>Eukaryota</taxon>
        <taxon>Metazoa</taxon>
        <taxon>Ecdysozoa</taxon>
        <taxon>Arthropoda</taxon>
        <taxon>Chelicerata</taxon>
        <taxon>Arachnida</taxon>
        <taxon>Araneae</taxon>
        <taxon>Araneomorphae</taxon>
        <taxon>Entelegynae</taxon>
        <taxon>Araneoidea</taxon>
        <taxon>Araneidae</taxon>
        <taxon>Araneus</taxon>
    </lineage>
</organism>
<evidence type="ECO:0000256" key="3">
    <source>
        <dbReference type="ARBA" id="ARBA00012296"/>
    </source>
</evidence>
<reference evidence="19 20" key="1">
    <citation type="journal article" date="2019" name="Sci. Rep.">
        <title>Orb-weaving spider Araneus ventricosus genome elucidates the spidroin gene catalogue.</title>
        <authorList>
            <person name="Kono N."/>
            <person name="Nakamura H."/>
            <person name="Ohtoshi R."/>
            <person name="Moran D.A.P."/>
            <person name="Shinohara A."/>
            <person name="Yoshida Y."/>
            <person name="Fujiwara M."/>
            <person name="Mori M."/>
            <person name="Tomita M."/>
            <person name="Arakawa K."/>
        </authorList>
    </citation>
    <scope>NUCLEOTIDE SEQUENCE [LARGE SCALE GENOMIC DNA]</scope>
</reference>
<evidence type="ECO:0000313" key="19">
    <source>
        <dbReference type="EMBL" id="GBN09424.1"/>
    </source>
</evidence>
<feature type="domain" description="Diphosphomevalonate decarboxylase-like N-terminal" evidence="18">
    <location>
        <begin position="10"/>
        <end position="169"/>
    </location>
</feature>
<dbReference type="InterPro" id="IPR053859">
    <property type="entry name" value="MVD-like_N"/>
</dbReference>
<keyword evidence="20" id="KW-1185">Reference proteome</keyword>
<dbReference type="Gene3D" id="3.30.230.10">
    <property type="match status" value="1"/>
</dbReference>
<evidence type="ECO:0000256" key="2">
    <source>
        <dbReference type="ARBA" id="ARBA00008831"/>
    </source>
</evidence>
<comment type="catalytic activity">
    <reaction evidence="14 15 16">
        <text>(R)-5-diphosphomevalonate + ATP = isopentenyl diphosphate + ADP + phosphate + CO2</text>
        <dbReference type="Rhea" id="RHEA:23732"/>
        <dbReference type="ChEBI" id="CHEBI:16526"/>
        <dbReference type="ChEBI" id="CHEBI:30616"/>
        <dbReference type="ChEBI" id="CHEBI:43474"/>
        <dbReference type="ChEBI" id="CHEBI:57557"/>
        <dbReference type="ChEBI" id="CHEBI:128769"/>
        <dbReference type="ChEBI" id="CHEBI:456216"/>
        <dbReference type="EC" id="4.1.1.33"/>
    </reaction>
</comment>
<dbReference type="NCBIfam" id="TIGR01240">
    <property type="entry name" value="mevDPdecarb"/>
    <property type="match status" value="1"/>
</dbReference>
<dbReference type="PIRSF" id="PIRSF015950">
    <property type="entry name" value="Mev_P_decrbx"/>
    <property type="match status" value="1"/>
</dbReference>
<dbReference type="FunFam" id="3.30.70.890:FF:000005">
    <property type="entry name" value="Diphosphomevalonate decarboxylase"/>
    <property type="match status" value="1"/>
</dbReference>
<evidence type="ECO:0000256" key="15">
    <source>
        <dbReference type="PIRNR" id="PIRNR015950"/>
    </source>
</evidence>
<dbReference type="InterPro" id="IPR041431">
    <property type="entry name" value="Mvd1_C"/>
</dbReference>
<keyword evidence="10 15" id="KW-0443">Lipid metabolism</keyword>
<evidence type="ECO:0000256" key="4">
    <source>
        <dbReference type="ARBA" id="ARBA00019335"/>
    </source>
</evidence>
<evidence type="ECO:0000256" key="1">
    <source>
        <dbReference type="ARBA" id="ARBA00003812"/>
    </source>
</evidence>
<keyword evidence="11 16" id="KW-1207">Sterol metabolism</keyword>
<keyword evidence="5 16" id="KW-0444">Lipid biosynthesis</keyword>
<dbReference type="GO" id="GO:0006695">
    <property type="term" value="P:cholesterol biosynthetic process"/>
    <property type="evidence" value="ECO:0007669"/>
    <property type="project" value="UniProtKB-UniPathway"/>
</dbReference>
<evidence type="ECO:0000256" key="11">
    <source>
        <dbReference type="ARBA" id="ARBA00023166"/>
    </source>
</evidence>
<evidence type="ECO:0000256" key="7">
    <source>
        <dbReference type="ARBA" id="ARBA00022840"/>
    </source>
</evidence>
<comment type="pathway">
    <text evidence="16">Steroid biosynthesis; cholesterol biosynthesis.</text>
</comment>